<evidence type="ECO:0000313" key="1">
    <source>
        <dbReference type="EMBL" id="MDZ5455049.1"/>
    </source>
</evidence>
<gene>
    <name evidence="1" type="ORF">SM757_00540</name>
</gene>
<comment type="caution">
    <text evidence="1">The sequence shown here is derived from an EMBL/GenBank/DDBJ whole genome shotgun (WGS) entry which is preliminary data.</text>
</comment>
<reference evidence="1 2" key="1">
    <citation type="submission" date="2023-11" db="EMBL/GenBank/DDBJ databases">
        <title>Draft genome of Azohydromonas lata strain H1 (DSM1123), a polyhydroxyalkanoate producer.</title>
        <authorList>
            <person name="Traversa D."/>
            <person name="D'Addabbo P."/>
            <person name="Pazzani C."/>
            <person name="Manzari C."/>
            <person name="Chiara M."/>
            <person name="Scrascia M."/>
        </authorList>
    </citation>
    <scope>NUCLEOTIDE SEQUENCE [LARGE SCALE GENOMIC DNA]</scope>
    <source>
        <strain evidence="1 2">H1</strain>
        <plasmid evidence="1">unnamed</plasmid>
    </source>
</reference>
<name>A0ABU5I876_9BURK</name>
<dbReference type="Proteomes" id="UP001293718">
    <property type="component" value="Unassembled WGS sequence"/>
</dbReference>
<organism evidence="1 2">
    <name type="scientific">Azohydromonas lata</name>
    <dbReference type="NCBI Taxonomy" id="45677"/>
    <lineage>
        <taxon>Bacteria</taxon>
        <taxon>Pseudomonadati</taxon>
        <taxon>Pseudomonadota</taxon>
        <taxon>Betaproteobacteria</taxon>
        <taxon>Burkholderiales</taxon>
        <taxon>Sphaerotilaceae</taxon>
        <taxon>Azohydromonas</taxon>
    </lineage>
</organism>
<evidence type="ECO:0000313" key="2">
    <source>
        <dbReference type="Proteomes" id="UP001293718"/>
    </source>
</evidence>
<geneLocation type="plasmid" evidence="1">
    <name>unnamed</name>
</geneLocation>
<keyword evidence="1" id="KW-0614">Plasmid</keyword>
<dbReference type="RefSeq" id="WP_157263897.1">
    <property type="nucleotide sequence ID" value="NZ_JAXOJX010000001.1"/>
</dbReference>
<sequence length="79" mass="8374">MSEYLALLSQVAPPAREGAEAYLSAFQARCGRQLSTLELRRAMAAGTGDPTLMSMIRAAATRDQLAMLRLRSAVACTGG</sequence>
<protein>
    <submittedName>
        <fullName evidence="1">Uncharacterized protein</fullName>
    </submittedName>
</protein>
<keyword evidence="2" id="KW-1185">Reference proteome</keyword>
<proteinExistence type="predicted"/>
<accession>A0ABU5I876</accession>
<dbReference type="EMBL" id="JAXOJX010000001">
    <property type="protein sequence ID" value="MDZ5455049.1"/>
    <property type="molecule type" value="Genomic_DNA"/>
</dbReference>